<dbReference type="EMBL" id="MBEW02000014">
    <property type="protein sequence ID" value="RDY21037.1"/>
    <property type="molecule type" value="Genomic_DNA"/>
</dbReference>
<evidence type="ECO:0000313" key="2">
    <source>
        <dbReference type="Proteomes" id="UP000093352"/>
    </source>
</evidence>
<dbReference type="Pfam" id="PF05045">
    <property type="entry name" value="RgpF"/>
    <property type="match status" value="1"/>
</dbReference>
<dbReference type="STRING" id="1871336.BBG48_09365"/>
<dbReference type="Proteomes" id="UP000093352">
    <property type="component" value="Unassembled WGS sequence"/>
</dbReference>
<keyword evidence="2" id="KW-1185">Reference proteome</keyword>
<name>A0A371IKL7_9FIRM</name>
<sequence length="626" mass="73026">MEVIMNRIAIIVVVGDKDFLDEYIIYLIREVGKFTSKTIVTINGTLPQDALRMIKEVADTVIVRKNLGYDCGAYKDSIEKYIGWDEIYKYDELLLINDSCFGPIYDLSELFDKMNTLNLDFWGITQQPPIKRYKFSSKTLPYHVQSYFMNINSKMLHSPDFKEYWRKVIPADDYYNAVANFELTFTKFFNERGYKSGAYIDSIELCPTEDENLAYIFMNSYRLISEFMCPFLKKKVFSYRQDVILSANSGETAKKTLDYIENHTSYDVNLIWKCLIKNNALEKIKENLHLDSFITDNSAGYGSAYIIIFLRNQSLQEPLISLIEQLKSKRNFILVGNTDVVDLYQCRIGNEAEYLFYENAESITALIDKLNHSDVVCLTDDNLVSSSEVWNISKRNIFDVFSENKHIGFFNIPRNYNDTNFFEHFEDSCNINQLIIRSKLFTKALEDGKFLNILYDWYCFKMTDKYGLGNRYKKIAKKNVYCYGDVSIIEQAEKIIGDYHFMLKEYIGKYIIPIGIHEIKNVRKVNQYLIDFCTGKKRIFIYGSGEIGRECSRYLISHGIVANGFIVSDGMREEHRLFNLTINELSEIDFDKKDGVVIATDSVFYNEIIKNLNTKKVDNFMTYEVV</sequence>
<comment type="caution">
    <text evidence="1">The sequence shown here is derived from an EMBL/GenBank/DDBJ whole genome shotgun (WGS) entry which is preliminary data.</text>
</comment>
<evidence type="ECO:0000313" key="1">
    <source>
        <dbReference type="EMBL" id="RDY21037.1"/>
    </source>
</evidence>
<proteinExistence type="predicted"/>
<dbReference type="InterPro" id="IPR007739">
    <property type="entry name" value="RgpF"/>
</dbReference>
<reference evidence="1 2" key="1">
    <citation type="journal article" date="2016" name="Genome Announc.">
        <title>Draft Genome Sequence of Criibacterium bergeronii gen. nov., sp. nov., Strain CCRI-22567T, Isolated from a Vaginal Sample from a Woman with Bacterial Vaginosis.</title>
        <authorList>
            <person name="Maheux A.F."/>
            <person name="Berube E."/>
            <person name="Boudreau D.K."/>
            <person name="Raymond F."/>
            <person name="Corbeil J."/>
            <person name="Roy P.H."/>
            <person name="Boissinot M."/>
            <person name="Omar R.F."/>
        </authorList>
    </citation>
    <scope>NUCLEOTIDE SEQUENCE [LARGE SCALE GENOMIC DNA]</scope>
    <source>
        <strain evidence="1 2">CCRI-22567</strain>
    </source>
</reference>
<accession>A0A371IKL7</accession>
<evidence type="ECO:0008006" key="3">
    <source>
        <dbReference type="Google" id="ProtNLM"/>
    </source>
</evidence>
<protein>
    <recommendedName>
        <fullName evidence="3">Polysaccharide biosynthesis protein</fullName>
    </recommendedName>
</protein>
<gene>
    <name evidence="1" type="ORF">BBG48_007095</name>
</gene>
<dbReference type="AlphaFoldDB" id="A0A371IKL7"/>
<organism evidence="1 2">
    <name type="scientific">Criibacterium bergeronii</name>
    <dbReference type="NCBI Taxonomy" id="1871336"/>
    <lineage>
        <taxon>Bacteria</taxon>
        <taxon>Bacillati</taxon>
        <taxon>Bacillota</taxon>
        <taxon>Clostridia</taxon>
        <taxon>Peptostreptococcales</taxon>
        <taxon>Filifactoraceae</taxon>
        <taxon>Criibacterium</taxon>
    </lineage>
</organism>